<organism evidence="1">
    <name type="scientific">uncultured prokaryote</name>
    <dbReference type="NCBI Taxonomy" id="198431"/>
    <lineage>
        <taxon>unclassified sequences</taxon>
        <taxon>environmental samples</taxon>
    </lineage>
</organism>
<proteinExistence type="predicted"/>
<dbReference type="AlphaFoldDB" id="A0A0H5Q4D2"/>
<accession>A0A0H5Q4D2</accession>
<reference evidence="1" key="2">
    <citation type="submission" date="2015-07" db="EMBL/GenBank/DDBJ databases">
        <title>Plasmids, circular viruses and viroids from rat gut.</title>
        <authorList>
            <person name="Jorgensen T.J."/>
            <person name="Hansen M.A."/>
            <person name="Xu Z."/>
            <person name="Tabak M.A."/>
            <person name="Sorensen S.J."/>
            <person name="Hansen L.H."/>
        </authorList>
    </citation>
    <scope>NUCLEOTIDE SEQUENCE</scope>
    <source>
        <strain evidence="1">RGFK1026</strain>
    </source>
</reference>
<name>A0A0H5Q4D2_9ZZZZ</name>
<sequence>MSDFPISILDNPDPFPGDGLLPTVGRAARNLLCAIHDNFPGALVPPPDPEAPIASALAGLMANAVLEGLCPTDPDHPPVPPAVPFSGGQCPIYYQVVVTRTTCKTYTGDYNHESGAYYVWGQIKSVTLEDPGANYYRPSLTGYKAIRFVCYGYTIDGSYPPTYRYPESRAFDAIDDSYFTLSIDSIVVTPYFHTDTDSCGNPAPIYPTPPITIPTVSVPTVISFNSPPVNVTVPVTLLRIENNFNGIYSPKFVVDVGGVNVSFSGDRIDFSVDISSPSISIPNISNNYPAPTPIAPNNNPPPTRTAPLICECDLSGIESDLSQVESDLALIKSKLKIPPGAVSTQSLGSGISGEFPLPAGCYAVAIQLSILTGNPRAESGFDAPDVYYAGWMAFALPSGLVLPREHLTYLNGVFAVPEYAVSVTYTCRVGYTATVTAYLSN</sequence>
<protein>
    <submittedName>
        <fullName evidence="1">Uncharacterized protein</fullName>
    </submittedName>
</protein>
<dbReference type="EMBL" id="LN853610">
    <property type="protein sequence ID" value="CRY96270.1"/>
    <property type="molecule type" value="Genomic_DNA"/>
</dbReference>
<evidence type="ECO:0000313" key="1">
    <source>
        <dbReference type="EMBL" id="CRY96270.1"/>
    </source>
</evidence>
<reference evidence="1" key="1">
    <citation type="submission" date="2015-06" db="EMBL/GenBank/DDBJ databases">
        <authorList>
            <person name="Joergensen T."/>
        </authorList>
    </citation>
    <scope>NUCLEOTIDE SEQUENCE</scope>
    <source>
        <strain evidence="1">RGFK1026</strain>
    </source>
</reference>